<evidence type="ECO:0000259" key="9">
    <source>
        <dbReference type="PROSITE" id="PS50928"/>
    </source>
</evidence>
<dbReference type="EMBL" id="CABFWF030000011">
    <property type="protein sequence ID" value="CAD7035650.1"/>
    <property type="molecule type" value="Genomic_DNA"/>
</dbReference>
<dbReference type="CDD" id="cd06261">
    <property type="entry name" value="TM_PBP2"/>
    <property type="match status" value="1"/>
</dbReference>
<accession>A0ABM8PKX4</accession>
<keyword evidence="11" id="KW-1185">Reference proteome</keyword>
<keyword evidence="5 8" id="KW-0812">Transmembrane</keyword>
<dbReference type="RefSeq" id="WP_142592477.1">
    <property type="nucleotide sequence ID" value="NZ_CABFWF030000011.1"/>
</dbReference>
<reference evidence="10 11" key="1">
    <citation type="submission" date="2020-11" db="EMBL/GenBank/DDBJ databases">
        <authorList>
            <person name="Lassalle F."/>
        </authorList>
    </citation>
    <scope>NUCLEOTIDE SEQUENCE [LARGE SCALE GENOMIC DNA]</scope>
    <source>
        <strain evidence="10 11">JC140</strain>
    </source>
</reference>
<gene>
    <name evidence="10" type="ORF">REJC140_03435</name>
</gene>
<dbReference type="InterPro" id="IPR000515">
    <property type="entry name" value="MetI-like"/>
</dbReference>
<keyword evidence="3" id="KW-0813">Transport</keyword>
<feature type="transmembrane region" description="Helical" evidence="8">
    <location>
        <begin position="242"/>
        <end position="265"/>
    </location>
</feature>
<evidence type="ECO:0000256" key="3">
    <source>
        <dbReference type="ARBA" id="ARBA00022448"/>
    </source>
</evidence>
<dbReference type="PROSITE" id="PS50928">
    <property type="entry name" value="ABC_TM1"/>
    <property type="match status" value="1"/>
</dbReference>
<comment type="subcellular location">
    <subcellularLocation>
        <location evidence="1">Cell membrane</location>
        <topology evidence="1">Multi-pass membrane protein</topology>
    </subcellularLocation>
</comment>
<comment type="caution">
    <text evidence="10">The sequence shown here is derived from an EMBL/GenBank/DDBJ whole genome shotgun (WGS) entry which is preliminary data.</text>
</comment>
<keyword evidence="4" id="KW-1003">Cell membrane</keyword>
<feature type="transmembrane region" description="Helical" evidence="8">
    <location>
        <begin position="197"/>
        <end position="222"/>
    </location>
</feature>
<evidence type="ECO:0000256" key="5">
    <source>
        <dbReference type="ARBA" id="ARBA00022692"/>
    </source>
</evidence>
<keyword evidence="6 8" id="KW-1133">Transmembrane helix</keyword>
<evidence type="ECO:0000256" key="7">
    <source>
        <dbReference type="ARBA" id="ARBA00023136"/>
    </source>
</evidence>
<evidence type="ECO:0000256" key="2">
    <source>
        <dbReference type="ARBA" id="ARBA00007069"/>
    </source>
</evidence>
<feature type="transmembrane region" description="Helical" evidence="8">
    <location>
        <begin position="54"/>
        <end position="82"/>
    </location>
</feature>
<feature type="transmembrane region" description="Helical" evidence="8">
    <location>
        <begin position="94"/>
        <end position="120"/>
    </location>
</feature>
<proteinExistence type="inferred from homology"/>
<protein>
    <submittedName>
        <fullName evidence="10">ABC transporter permease</fullName>
    </submittedName>
</protein>
<evidence type="ECO:0000256" key="6">
    <source>
        <dbReference type="ARBA" id="ARBA00022989"/>
    </source>
</evidence>
<evidence type="ECO:0000256" key="1">
    <source>
        <dbReference type="ARBA" id="ARBA00004651"/>
    </source>
</evidence>
<comment type="similarity">
    <text evidence="2">Belongs to the binding-protein-dependent transport system permease family. CysTW subfamily.</text>
</comment>
<organism evidence="10 11">
    <name type="scientific">Pseudorhizobium endolithicum</name>
    <dbReference type="NCBI Taxonomy" id="1191678"/>
    <lineage>
        <taxon>Bacteria</taxon>
        <taxon>Pseudomonadati</taxon>
        <taxon>Pseudomonadota</taxon>
        <taxon>Alphaproteobacteria</taxon>
        <taxon>Hyphomicrobiales</taxon>
        <taxon>Rhizobiaceae</taxon>
        <taxon>Rhizobium/Agrobacterium group</taxon>
        <taxon>Pseudorhizobium</taxon>
    </lineage>
</organism>
<name>A0ABM8PKX4_9HYPH</name>
<evidence type="ECO:0000313" key="11">
    <source>
        <dbReference type="Proteomes" id="UP000606921"/>
    </source>
</evidence>
<evidence type="ECO:0000313" key="10">
    <source>
        <dbReference type="EMBL" id="CAD7035650.1"/>
    </source>
</evidence>
<keyword evidence="7 8" id="KW-0472">Membrane</keyword>
<feature type="transmembrane region" description="Helical" evidence="8">
    <location>
        <begin position="140"/>
        <end position="167"/>
    </location>
</feature>
<dbReference type="InterPro" id="IPR035906">
    <property type="entry name" value="MetI-like_sf"/>
</dbReference>
<dbReference type="PANTHER" id="PTHR42929:SF5">
    <property type="entry name" value="ABC TRANSPORTER PERMEASE PROTEIN"/>
    <property type="match status" value="1"/>
</dbReference>
<evidence type="ECO:0000256" key="8">
    <source>
        <dbReference type="SAM" id="Phobius"/>
    </source>
</evidence>
<dbReference type="Gene3D" id="1.10.3720.10">
    <property type="entry name" value="MetI-like"/>
    <property type="match status" value="1"/>
</dbReference>
<sequence>MHSQRTMLIWMTLPALLFYLALLAVPLLSIFLLSFETEAGPGLDSYRQVFSDPYFLTIFLRTLGLSLLVTAIALVLGTGEALVLSRMSPSWQGIFLVVILGPLLISVIVRTLGWAILFGGNGPLSVAAQWLHLSDGPISLMYSMTGLIAALVHVSVPFVVISVWVSLQGINPDVERAGASLGANGFTIFRRLVLPRILPGILSASLVVFSLAATAFATPAIIGGRRLKVVATAIYDEFLSMLNWPLGAALAVVLLLVNVGLFSLFNRVLNRSRRRATTSLSRPEGQPT</sequence>
<feature type="transmembrane region" description="Helical" evidence="8">
    <location>
        <begin position="7"/>
        <end position="34"/>
    </location>
</feature>
<evidence type="ECO:0000256" key="4">
    <source>
        <dbReference type="ARBA" id="ARBA00022475"/>
    </source>
</evidence>
<dbReference type="PANTHER" id="PTHR42929">
    <property type="entry name" value="INNER MEMBRANE ABC TRANSPORTER PERMEASE PROTEIN YDCU-RELATED-RELATED"/>
    <property type="match status" value="1"/>
</dbReference>
<feature type="domain" description="ABC transmembrane type-1" evidence="9">
    <location>
        <begin position="59"/>
        <end position="265"/>
    </location>
</feature>
<dbReference type="Proteomes" id="UP000606921">
    <property type="component" value="Unassembled WGS sequence"/>
</dbReference>
<dbReference type="SUPFAM" id="SSF161098">
    <property type="entry name" value="MetI-like"/>
    <property type="match status" value="1"/>
</dbReference>